<dbReference type="Pfam" id="PF12833">
    <property type="entry name" value="HTH_18"/>
    <property type="match status" value="1"/>
</dbReference>
<dbReference type="SUPFAM" id="SSF46689">
    <property type="entry name" value="Homeodomain-like"/>
    <property type="match status" value="2"/>
</dbReference>
<dbReference type="GO" id="GO:0003700">
    <property type="term" value="F:DNA-binding transcription factor activity"/>
    <property type="evidence" value="ECO:0007669"/>
    <property type="project" value="InterPro"/>
</dbReference>
<evidence type="ECO:0000313" key="7">
    <source>
        <dbReference type="Proteomes" id="UP000093309"/>
    </source>
</evidence>
<sequence>MEAGSKIVLLDTIKSVTAGSIVYPPGGRFGPRIQQDIQLVMLYSGEMDVTIGDRKLHVKPGNVIMLMPGHEEYFTFSKKEDTWHRWIGVHVPMLEREIFEQLSLLPECLPLSENMNRLLDLMLRIQQYTSVTDPLLISLAHAALQLYPSESKQLMQKQEKHPAVYAAIAWISGHFANEFTLNDLAAVVGVSTEHLVRLFRQHENTTPMQYVWRYRVSQAVGLLTNTGLSITEIANRCGFKTSNHFARLVKKTTGHTASELRQLSWDGLRDKL</sequence>
<name>A0A1C1A3S4_9BACL</name>
<dbReference type="Gene3D" id="1.10.10.60">
    <property type="entry name" value="Homeodomain-like"/>
    <property type="match status" value="1"/>
</dbReference>
<dbReference type="GO" id="GO:0043565">
    <property type="term" value="F:sequence-specific DNA binding"/>
    <property type="evidence" value="ECO:0007669"/>
    <property type="project" value="InterPro"/>
</dbReference>
<dbReference type="Gene3D" id="2.60.120.10">
    <property type="entry name" value="Jelly Rolls"/>
    <property type="match status" value="1"/>
</dbReference>
<organism evidence="6 7">
    <name type="scientific">Paenibacillus pectinilyticus</name>
    <dbReference type="NCBI Taxonomy" id="512399"/>
    <lineage>
        <taxon>Bacteria</taxon>
        <taxon>Bacillati</taxon>
        <taxon>Bacillota</taxon>
        <taxon>Bacilli</taxon>
        <taxon>Bacillales</taxon>
        <taxon>Paenibacillaceae</taxon>
        <taxon>Paenibacillus</taxon>
    </lineage>
</organism>
<dbReference type="InterPro" id="IPR018060">
    <property type="entry name" value="HTH_AraC"/>
</dbReference>
<keyword evidence="7" id="KW-1185">Reference proteome</keyword>
<gene>
    <name evidence="6" type="ORF">A8709_13930</name>
</gene>
<dbReference type="PROSITE" id="PS01124">
    <property type="entry name" value="HTH_ARAC_FAMILY_2"/>
    <property type="match status" value="1"/>
</dbReference>
<keyword evidence="2" id="KW-0238">DNA-binding</keyword>
<dbReference type="SUPFAM" id="SSF51215">
    <property type="entry name" value="Regulatory protein AraC"/>
    <property type="match status" value="1"/>
</dbReference>
<evidence type="ECO:0000256" key="3">
    <source>
        <dbReference type="ARBA" id="ARBA00023159"/>
    </source>
</evidence>
<dbReference type="PANTHER" id="PTHR46796">
    <property type="entry name" value="HTH-TYPE TRANSCRIPTIONAL ACTIVATOR RHAS-RELATED"/>
    <property type="match status" value="1"/>
</dbReference>
<proteinExistence type="predicted"/>
<comment type="caution">
    <text evidence="6">The sequence shown here is derived from an EMBL/GenBank/DDBJ whole genome shotgun (WGS) entry which is preliminary data.</text>
</comment>
<evidence type="ECO:0000256" key="2">
    <source>
        <dbReference type="ARBA" id="ARBA00023125"/>
    </source>
</evidence>
<dbReference type="InterPro" id="IPR037923">
    <property type="entry name" value="HTH-like"/>
</dbReference>
<dbReference type="OrthoDB" id="2559672at2"/>
<dbReference type="Pfam" id="PF02311">
    <property type="entry name" value="AraC_binding"/>
    <property type="match status" value="1"/>
</dbReference>
<dbReference type="InterPro" id="IPR018062">
    <property type="entry name" value="HTH_AraC-typ_CS"/>
</dbReference>
<evidence type="ECO:0000259" key="5">
    <source>
        <dbReference type="PROSITE" id="PS01124"/>
    </source>
</evidence>
<evidence type="ECO:0000256" key="1">
    <source>
        <dbReference type="ARBA" id="ARBA00023015"/>
    </source>
</evidence>
<dbReference type="PROSITE" id="PS00041">
    <property type="entry name" value="HTH_ARAC_FAMILY_1"/>
    <property type="match status" value="1"/>
</dbReference>
<dbReference type="InterPro" id="IPR014710">
    <property type="entry name" value="RmlC-like_jellyroll"/>
</dbReference>
<protein>
    <submittedName>
        <fullName evidence="6">AraC family transcriptional regulator</fullName>
    </submittedName>
</protein>
<keyword evidence="1" id="KW-0805">Transcription regulation</keyword>
<dbReference type="AlphaFoldDB" id="A0A1C1A3S4"/>
<feature type="domain" description="HTH araC/xylS-type" evidence="5">
    <location>
        <begin position="165"/>
        <end position="263"/>
    </location>
</feature>
<dbReference type="InterPro" id="IPR050204">
    <property type="entry name" value="AraC_XylS_family_regulators"/>
</dbReference>
<evidence type="ECO:0000313" key="6">
    <source>
        <dbReference type="EMBL" id="OCT15198.1"/>
    </source>
</evidence>
<keyword evidence="3" id="KW-0010">Activator</keyword>
<dbReference type="Proteomes" id="UP000093309">
    <property type="component" value="Unassembled WGS sequence"/>
</dbReference>
<dbReference type="STRING" id="512399.A8709_13930"/>
<accession>A0A1C1A3S4</accession>
<dbReference type="InterPro" id="IPR003313">
    <property type="entry name" value="AraC-bd"/>
</dbReference>
<dbReference type="SMART" id="SM00342">
    <property type="entry name" value="HTH_ARAC"/>
    <property type="match status" value="1"/>
</dbReference>
<dbReference type="InterPro" id="IPR009057">
    <property type="entry name" value="Homeodomain-like_sf"/>
</dbReference>
<reference evidence="7" key="1">
    <citation type="submission" date="2016-05" db="EMBL/GenBank/DDBJ databases">
        <title>Paenibacillus oryzae. sp. nov., isolated from the rice root.</title>
        <authorList>
            <person name="Zhang J."/>
            <person name="Zhang X."/>
        </authorList>
    </citation>
    <scope>NUCLEOTIDE SEQUENCE [LARGE SCALE GENOMIC DNA]</scope>
    <source>
        <strain evidence="7">KCTC13222</strain>
    </source>
</reference>
<evidence type="ECO:0000256" key="4">
    <source>
        <dbReference type="ARBA" id="ARBA00023163"/>
    </source>
</evidence>
<dbReference type="EMBL" id="LYPC01000014">
    <property type="protein sequence ID" value="OCT15198.1"/>
    <property type="molecule type" value="Genomic_DNA"/>
</dbReference>
<keyword evidence="4" id="KW-0804">Transcription</keyword>